<dbReference type="SUPFAM" id="SSF75704">
    <property type="entry name" value="Mitotic arrest deficient-like 1, Mad1"/>
    <property type="match status" value="1"/>
</dbReference>
<dbReference type="PRINTS" id="PR00380">
    <property type="entry name" value="KINESINHEAVY"/>
</dbReference>
<dbReference type="Gene3D" id="3.40.850.10">
    <property type="entry name" value="Kinesin motor domain"/>
    <property type="match status" value="1"/>
</dbReference>
<dbReference type="SUPFAM" id="SSF52540">
    <property type="entry name" value="P-loop containing nucleoside triphosphate hydrolases"/>
    <property type="match status" value="1"/>
</dbReference>
<feature type="region of interest" description="Disordered" evidence="13">
    <location>
        <begin position="1"/>
        <end position="25"/>
    </location>
</feature>
<evidence type="ECO:0000256" key="1">
    <source>
        <dbReference type="ARBA" id="ARBA00004245"/>
    </source>
</evidence>
<comment type="subcellular location">
    <subcellularLocation>
        <location evidence="1">Cytoplasm</location>
        <location evidence="1">Cytoskeleton</location>
    </subcellularLocation>
</comment>
<feature type="coiled-coil region" evidence="12">
    <location>
        <begin position="402"/>
        <end position="483"/>
    </location>
</feature>
<reference evidence="15" key="1">
    <citation type="submission" date="2023-06" db="EMBL/GenBank/DDBJ databases">
        <title>Reference genome for the Northern bat (Eptesicus nilssonii), a most northern bat species.</title>
        <authorList>
            <person name="Laine V.N."/>
            <person name="Pulliainen A.T."/>
            <person name="Lilley T.M."/>
        </authorList>
    </citation>
    <scope>NUCLEOTIDE SEQUENCE</scope>
    <source>
        <strain evidence="15">BLF_Eptnil</strain>
        <tissue evidence="15">Kidney</tissue>
    </source>
</reference>
<dbReference type="GO" id="GO:0005874">
    <property type="term" value="C:microtubule"/>
    <property type="evidence" value="ECO:0007669"/>
    <property type="project" value="UniProtKB-KW"/>
</dbReference>
<dbReference type="Proteomes" id="UP001177744">
    <property type="component" value="Unassembled WGS sequence"/>
</dbReference>
<dbReference type="PANTHER" id="PTHR47969:SF33">
    <property type="entry name" value="KINESIN-LIKE PROTEIN"/>
    <property type="match status" value="1"/>
</dbReference>
<dbReference type="GO" id="GO:0007018">
    <property type="term" value="P:microtubule-based movement"/>
    <property type="evidence" value="ECO:0007669"/>
    <property type="project" value="InterPro"/>
</dbReference>
<evidence type="ECO:0000256" key="11">
    <source>
        <dbReference type="PROSITE-ProRule" id="PRU00283"/>
    </source>
</evidence>
<feature type="domain" description="Kinesin motor" evidence="14">
    <location>
        <begin position="25"/>
        <end position="380"/>
    </location>
</feature>
<name>A0AA40HNW0_CNENI</name>
<dbReference type="InterPro" id="IPR001752">
    <property type="entry name" value="Kinesin_motor_dom"/>
</dbReference>
<dbReference type="GO" id="GO:0003777">
    <property type="term" value="F:microtubule motor activity"/>
    <property type="evidence" value="ECO:0007669"/>
    <property type="project" value="InterPro"/>
</dbReference>
<dbReference type="InterPro" id="IPR027417">
    <property type="entry name" value="P-loop_NTPase"/>
</dbReference>
<comment type="caution">
    <text evidence="15">The sequence shown here is derived from an EMBL/GenBank/DDBJ whole genome shotgun (WGS) entry which is preliminary data.</text>
</comment>
<feature type="binding site" evidence="11">
    <location>
        <begin position="109"/>
        <end position="116"/>
    </location>
    <ligand>
        <name>ATP</name>
        <dbReference type="ChEBI" id="CHEBI:30616"/>
    </ligand>
</feature>
<dbReference type="EMBL" id="JAULJE010000015">
    <property type="protein sequence ID" value="KAK1334167.1"/>
    <property type="molecule type" value="Genomic_DNA"/>
</dbReference>
<gene>
    <name evidence="15" type="ORF">QTO34_005167</name>
</gene>
<keyword evidence="3" id="KW-0597">Phosphoprotein</keyword>
<dbReference type="PANTHER" id="PTHR47969">
    <property type="entry name" value="CHROMOSOME-ASSOCIATED KINESIN KIF4A-RELATED"/>
    <property type="match status" value="1"/>
</dbReference>
<dbReference type="GO" id="GO:0051231">
    <property type="term" value="P:spindle elongation"/>
    <property type="evidence" value="ECO:0007669"/>
    <property type="project" value="TreeGrafter"/>
</dbReference>
<feature type="region of interest" description="Disordered" evidence="13">
    <location>
        <begin position="246"/>
        <end position="276"/>
    </location>
</feature>
<evidence type="ECO:0000256" key="9">
    <source>
        <dbReference type="ARBA" id="ARBA00023212"/>
    </source>
</evidence>
<proteinExistence type="inferred from homology"/>
<evidence type="ECO:0000256" key="6">
    <source>
        <dbReference type="ARBA" id="ARBA00022840"/>
    </source>
</evidence>
<dbReference type="InterPro" id="IPR036961">
    <property type="entry name" value="Kinesin_motor_dom_sf"/>
</dbReference>
<keyword evidence="7 12" id="KW-0175">Coiled coil</keyword>
<keyword evidence="8 11" id="KW-0505">Motor protein</keyword>
<keyword evidence="9" id="KW-0206">Cytoskeleton</keyword>
<evidence type="ECO:0000256" key="12">
    <source>
        <dbReference type="SAM" id="Coils"/>
    </source>
</evidence>
<dbReference type="FunFam" id="3.40.850.10:FF:000064">
    <property type="entry name" value="Kinesin-like protein"/>
    <property type="match status" value="1"/>
</dbReference>
<evidence type="ECO:0000256" key="4">
    <source>
        <dbReference type="ARBA" id="ARBA00022701"/>
    </source>
</evidence>
<protein>
    <recommendedName>
        <fullName evidence="10">Kinesin-like protein KIF12</fullName>
    </recommendedName>
</protein>
<accession>A0AA40HNW0</accession>
<sequence>MEERGSPDGDPARSLEQGPEGPETPIQVVLRVRPMSAAELRRGEQSAVHCSGTRTLQVSPPGGGPDVAFRFGAVLDGARTQEDVFRASGVRRLGELALRGFSCTVFTFGQTGSGKTYTLTGPPPQGEGVPVPPSLAGIMQRTFAWLLDRVQHLGAPVTLHASYLEIYNEQVLDLLSLGSPRPLPVRWNKTRGFYVEQLRVVEFGSLGALMELLQMGLSRRRSSAHTLNQASSRSHALLTLHIRRQTDDGVETKSRPSPDPPGPADASRGSRGTPGWREAVLCGPGWQREGGATGSRGELMLEANSINRSLLALGHCISLLLDPRRKQSHIPFRDSKLTKLLADSLGGRGVTLMVACVSPSAQCLPETLSTLRYASRAQRVTTRPQAPKSPTAKQPPRLETEILQLQAENRLLRSQLSQMDLKASGFSGTRVAWAQQNLYGMLQEFMLENERLRKEKSQLQSSRDLARDEQRVLAQQVHELERRLLSACYLHQPPLGPAPPCPCAMAPAPSCHALPPLCSCPCCHLCPLCRAPLAHWACPRRELHLPQVFGPKAPDGVPLSARPPPWVPPLQPWLCPVPPREVGPGLGHWGGGSWRRPGHLKAHLPPPNSPRPRSHSDWTETRVLAEILTEEEVVPSAPPLPPGPPNTSPVLRGGATVPNLARRLEALRDQIGSSLRRGRSQPATHESKRSPSRVLPPC</sequence>
<dbReference type="GO" id="GO:0005524">
    <property type="term" value="F:ATP binding"/>
    <property type="evidence" value="ECO:0007669"/>
    <property type="project" value="UniProtKB-UniRule"/>
</dbReference>
<dbReference type="InterPro" id="IPR027640">
    <property type="entry name" value="Kinesin-like_fam"/>
</dbReference>
<dbReference type="GO" id="GO:0008017">
    <property type="term" value="F:microtubule binding"/>
    <property type="evidence" value="ECO:0007669"/>
    <property type="project" value="InterPro"/>
</dbReference>
<evidence type="ECO:0000256" key="10">
    <source>
        <dbReference type="ARBA" id="ARBA00073219"/>
    </source>
</evidence>
<keyword evidence="16" id="KW-1185">Reference proteome</keyword>
<dbReference type="CDD" id="cd00106">
    <property type="entry name" value="KISc"/>
    <property type="match status" value="1"/>
</dbReference>
<dbReference type="Pfam" id="PF00225">
    <property type="entry name" value="Kinesin"/>
    <property type="match status" value="2"/>
</dbReference>
<evidence type="ECO:0000259" key="14">
    <source>
        <dbReference type="PROSITE" id="PS50067"/>
    </source>
</evidence>
<feature type="region of interest" description="Disordered" evidence="13">
    <location>
        <begin position="632"/>
        <end position="698"/>
    </location>
</feature>
<feature type="compositionally biased region" description="Basic and acidic residues" evidence="13">
    <location>
        <begin position="1"/>
        <end position="13"/>
    </location>
</feature>
<evidence type="ECO:0000256" key="3">
    <source>
        <dbReference type="ARBA" id="ARBA00022553"/>
    </source>
</evidence>
<dbReference type="AlphaFoldDB" id="A0AA40HNW0"/>
<evidence type="ECO:0000256" key="8">
    <source>
        <dbReference type="ARBA" id="ARBA00023175"/>
    </source>
</evidence>
<keyword evidence="4" id="KW-0493">Microtubule</keyword>
<organism evidence="15 16">
    <name type="scientific">Cnephaeus nilssonii</name>
    <name type="common">Northern bat</name>
    <name type="synonym">Eptesicus nilssonii</name>
    <dbReference type="NCBI Taxonomy" id="3371016"/>
    <lineage>
        <taxon>Eukaryota</taxon>
        <taxon>Metazoa</taxon>
        <taxon>Chordata</taxon>
        <taxon>Craniata</taxon>
        <taxon>Vertebrata</taxon>
        <taxon>Euteleostomi</taxon>
        <taxon>Mammalia</taxon>
        <taxon>Eutheria</taxon>
        <taxon>Laurasiatheria</taxon>
        <taxon>Chiroptera</taxon>
        <taxon>Yangochiroptera</taxon>
        <taxon>Vespertilionidae</taxon>
        <taxon>Cnephaeus</taxon>
    </lineage>
</organism>
<feature type="region of interest" description="Disordered" evidence="13">
    <location>
        <begin position="377"/>
        <end position="398"/>
    </location>
</feature>
<evidence type="ECO:0000256" key="2">
    <source>
        <dbReference type="ARBA" id="ARBA00022490"/>
    </source>
</evidence>
<evidence type="ECO:0000313" key="15">
    <source>
        <dbReference type="EMBL" id="KAK1334167.1"/>
    </source>
</evidence>
<dbReference type="GO" id="GO:0005875">
    <property type="term" value="C:microtubule associated complex"/>
    <property type="evidence" value="ECO:0007669"/>
    <property type="project" value="TreeGrafter"/>
</dbReference>
<feature type="region of interest" description="Disordered" evidence="13">
    <location>
        <begin position="586"/>
        <end position="617"/>
    </location>
</feature>
<keyword evidence="6 11" id="KW-0067">ATP-binding</keyword>
<evidence type="ECO:0000256" key="13">
    <source>
        <dbReference type="SAM" id="MobiDB-lite"/>
    </source>
</evidence>
<keyword evidence="2" id="KW-0963">Cytoplasm</keyword>
<evidence type="ECO:0000256" key="5">
    <source>
        <dbReference type="ARBA" id="ARBA00022741"/>
    </source>
</evidence>
<dbReference type="GO" id="GO:0007052">
    <property type="term" value="P:mitotic spindle organization"/>
    <property type="evidence" value="ECO:0007669"/>
    <property type="project" value="TreeGrafter"/>
</dbReference>
<dbReference type="SMART" id="SM00129">
    <property type="entry name" value="KISc"/>
    <property type="match status" value="1"/>
</dbReference>
<comment type="similarity">
    <text evidence="11">Belongs to the TRAFAC class myosin-kinesin ATPase superfamily. Kinesin family.</text>
</comment>
<keyword evidence="5 11" id="KW-0547">Nucleotide-binding</keyword>
<evidence type="ECO:0000256" key="7">
    <source>
        <dbReference type="ARBA" id="ARBA00023054"/>
    </source>
</evidence>
<dbReference type="PROSITE" id="PS50067">
    <property type="entry name" value="KINESIN_MOTOR_2"/>
    <property type="match status" value="1"/>
</dbReference>
<feature type="compositionally biased region" description="Pro residues" evidence="13">
    <location>
        <begin position="636"/>
        <end position="647"/>
    </location>
</feature>
<feature type="compositionally biased region" description="Basic and acidic residues" evidence="13">
    <location>
        <begin position="246"/>
        <end position="256"/>
    </location>
</feature>
<evidence type="ECO:0000313" key="16">
    <source>
        <dbReference type="Proteomes" id="UP001177744"/>
    </source>
</evidence>